<protein>
    <submittedName>
        <fullName evidence="2">Uncharacterized protein</fullName>
    </submittedName>
</protein>
<feature type="transmembrane region" description="Helical" evidence="1">
    <location>
        <begin position="114"/>
        <end position="133"/>
    </location>
</feature>
<evidence type="ECO:0000313" key="3">
    <source>
        <dbReference type="Proteomes" id="UP000323454"/>
    </source>
</evidence>
<dbReference type="Proteomes" id="UP000323454">
    <property type="component" value="Unassembled WGS sequence"/>
</dbReference>
<dbReference type="OrthoDB" id="3624660at2"/>
<dbReference type="EMBL" id="VUOB01000073">
    <property type="protein sequence ID" value="KAA2252677.1"/>
    <property type="molecule type" value="Genomic_DNA"/>
</dbReference>
<feature type="transmembrane region" description="Helical" evidence="1">
    <location>
        <begin position="85"/>
        <end position="102"/>
    </location>
</feature>
<accession>A0A5B2WRT9</accession>
<dbReference type="AlphaFoldDB" id="A0A5B2WRT9"/>
<evidence type="ECO:0000313" key="2">
    <source>
        <dbReference type="EMBL" id="KAA2252677.1"/>
    </source>
</evidence>
<evidence type="ECO:0000256" key="1">
    <source>
        <dbReference type="SAM" id="Phobius"/>
    </source>
</evidence>
<comment type="caution">
    <text evidence="2">The sequence shown here is derived from an EMBL/GenBank/DDBJ whole genome shotgun (WGS) entry which is preliminary data.</text>
</comment>
<name>A0A5B2WRT9_9PSEU</name>
<sequence length="173" mass="19131">MAPESYEGLPVAPAVELPVDPGKQPLTPALRRVVMLLCVNLGLSLVLTVLMFIFRDSVIDYQLAHMSLAPNADLDTVRGILRQAVWSRVISIVVVSLVYVFLVDRLRKGKRGAYRRVILISVIGLAGIGYLIIAGQYPVWMRVEQGLQAVVLAALLWSVTRPEVRARFAKPTK</sequence>
<reference evidence="2 3" key="1">
    <citation type="submission" date="2019-09" db="EMBL/GenBank/DDBJ databases">
        <title>Goodfellowia gen. nov., a new genus of the Pseudonocardineae related to Actinoalloteichus, containing Goodfellowia coeruleoviolacea gen. nov., comb. nov. gen. nov., comb. nov.</title>
        <authorList>
            <person name="Labeda D."/>
        </authorList>
    </citation>
    <scope>NUCLEOTIDE SEQUENCE [LARGE SCALE GENOMIC DNA]</scope>
    <source>
        <strain evidence="2 3">AN110305</strain>
    </source>
</reference>
<proteinExistence type="predicted"/>
<keyword evidence="1" id="KW-0812">Transmembrane</keyword>
<keyword evidence="1" id="KW-1133">Transmembrane helix</keyword>
<feature type="transmembrane region" description="Helical" evidence="1">
    <location>
        <begin position="33"/>
        <end position="54"/>
    </location>
</feature>
<reference evidence="2 3" key="2">
    <citation type="submission" date="2019-09" db="EMBL/GenBank/DDBJ databases">
        <authorList>
            <person name="Jin C."/>
        </authorList>
    </citation>
    <scope>NUCLEOTIDE SEQUENCE [LARGE SCALE GENOMIC DNA]</scope>
    <source>
        <strain evidence="2 3">AN110305</strain>
    </source>
</reference>
<keyword evidence="1" id="KW-0472">Membrane</keyword>
<dbReference type="RefSeq" id="WP_149854132.1">
    <property type="nucleotide sequence ID" value="NZ_VUOB01000073.1"/>
</dbReference>
<keyword evidence="3" id="KW-1185">Reference proteome</keyword>
<gene>
    <name evidence="2" type="ORF">F0L68_34740</name>
</gene>
<organism evidence="2 3">
    <name type="scientific">Solihabitans fulvus</name>
    <dbReference type="NCBI Taxonomy" id="1892852"/>
    <lineage>
        <taxon>Bacteria</taxon>
        <taxon>Bacillati</taxon>
        <taxon>Actinomycetota</taxon>
        <taxon>Actinomycetes</taxon>
        <taxon>Pseudonocardiales</taxon>
        <taxon>Pseudonocardiaceae</taxon>
        <taxon>Solihabitans</taxon>
    </lineage>
</organism>